<dbReference type="InterPro" id="IPR011057">
    <property type="entry name" value="Mss4-like_sf"/>
</dbReference>
<evidence type="ECO:0000256" key="2">
    <source>
        <dbReference type="ARBA" id="ARBA00022723"/>
    </source>
</evidence>
<dbReference type="InterPro" id="IPR006913">
    <property type="entry name" value="CENP-V/GFA"/>
</dbReference>
<evidence type="ECO:0000256" key="4">
    <source>
        <dbReference type="ARBA" id="ARBA00023239"/>
    </source>
</evidence>
<dbReference type="SUPFAM" id="SSF51316">
    <property type="entry name" value="Mss4-like"/>
    <property type="match status" value="1"/>
</dbReference>
<keyword evidence="3" id="KW-0862">Zinc</keyword>
<evidence type="ECO:0000256" key="3">
    <source>
        <dbReference type="ARBA" id="ARBA00022833"/>
    </source>
</evidence>
<dbReference type="Pfam" id="PF04828">
    <property type="entry name" value="GFA"/>
    <property type="match status" value="1"/>
</dbReference>
<dbReference type="PROSITE" id="PS51891">
    <property type="entry name" value="CENP_V_GFA"/>
    <property type="match status" value="1"/>
</dbReference>
<dbReference type="GO" id="GO:0016846">
    <property type="term" value="F:carbon-sulfur lyase activity"/>
    <property type="evidence" value="ECO:0007669"/>
    <property type="project" value="InterPro"/>
</dbReference>
<keyword evidence="2" id="KW-0479">Metal-binding</keyword>
<dbReference type="AlphaFoldDB" id="A0A947GKU8"/>
<proteinExistence type="inferred from homology"/>
<accession>A0A947GKU8</accession>
<evidence type="ECO:0000313" key="6">
    <source>
        <dbReference type="EMBL" id="MBT9317995.1"/>
    </source>
</evidence>
<reference evidence="6" key="1">
    <citation type="submission" date="2020-11" db="EMBL/GenBank/DDBJ databases">
        <authorList>
            <person name="Konstantinou D."/>
            <person name="Gkelis S."/>
            <person name="Popin R."/>
            <person name="Fewer D."/>
            <person name="Sivonen K."/>
        </authorList>
    </citation>
    <scope>NUCLEOTIDE SEQUENCE</scope>
    <source>
        <strain evidence="6">TAU-MAC 1115</strain>
    </source>
</reference>
<dbReference type="EMBL" id="JADOES010000071">
    <property type="protein sequence ID" value="MBT9317995.1"/>
    <property type="molecule type" value="Genomic_DNA"/>
</dbReference>
<dbReference type="PANTHER" id="PTHR33337:SF40">
    <property type="entry name" value="CENP-V_GFA DOMAIN-CONTAINING PROTEIN-RELATED"/>
    <property type="match status" value="1"/>
</dbReference>
<organism evidence="6 7">
    <name type="scientific">Leptothoe spongobia TAU-MAC 1115</name>
    <dbReference type="NCBI Taxonomy" id="1967444"/>
    <lineage>
        <taxon>Bacteria</taxon>
        <taxon>Bacillati</taxon>
        <taxon>Cyanobacteriota</taxon>
        <taxon>Cyanophyceae</taxon>
        <taxon>Nodosilineales</taxon>
        <taxon>Cymatolegaceae</taxon>
        <taxon>Leptothoe</taxon>
        <taxon>Leptothoe spongobia</taxon>
    </lineage>
</organism>
<dbReference type="PANTHER" id="PTHR33337">
    <property type="entry name" value="GFA DOMAIN-CONTAINING PROTEIN"/>
    <property type="match status" value="1"/>
</dbReference>
<evidence type="ECO:0000313" key="7">
    <source>
        <dbReference type="Proteomes" id="UP000717364"/>
    </source>
</evidence>
<name>A0A947GKU8_9CYAN</name>
<comment type="caution">
    <text evidence="6">The sequence shown here is derived from an EMBL/GenBank/DDBJ whole genome shotgun (WGS) entry which is preliminary data.</text>
</comment>
<evidence type="ECO:0000259" key="5">
    <source>
        <dbReference type="PROSITE" id="PS51891"/>
    </source>
</evidence>
<keyword evidence="7" id="KW-1185">Reference proteome</keyword>
<comment type="similarity">
    <text evidence="1">Belongs to the Gfa family.</text>
</comment>
<keyword evidence="4" id="KW-0456">Lyase</keyword>
<dbReference type="Proteomes" id="UP000717364">
    <property type="component" value="Unassembled WGS sequence"/>
</dbReference>
<dbReference type="GO" id="GO:0046872">
    <property type="term" value="F:metal ion binding"/>
    <property type="evidence" value="ECO:0007669"/>
    <property type="project" value="UniProtKB-KW"/>
</dbReference>
<reference evidence="6" key="2">
    <citation type="journal article" date="2021" name="Mar. Drugs">
        <title>Genome Reduction and Secondary Metabolism of the Marine Sponge-Associated Cyanobacterium Leptothoe.</title>
        <authorList>
            <person name="Konstantinou D."/>
            <person name="Popin R.V."/>
            <person name="Fewer D.P."/>
            <person name="Sivonen K."/>
            <person name="Gkelis S."/>
        </authorList>
    </citation>
    <scope>NUCLEOTIDE SEQUENCE</scope>
    <source>
        <strain evidence="6">TAU-MAC 1115</strain>
    </source>
</reference>
<feature type="domain" description="CENP-V/GFA" evidence="5">
    <location>
        <begin position="3"/>
        <end position="56"/>
    </location>
</feature>
<evidence type="ECO:0000256" key="1">
    <source>
        <dbReference type="ARBA" id="ARBA00005495"/>
    </source>
</evidence>
<gene>
    <name evidence="6" type="ORF">IXB50_21500</name>
</gene>
<protein>
    <submittedName>
        <fullName evidence="6">GFA family protein</fullName>
    </submittedName>
</protein>
<dbReference type="Gene3D" id="3.90.1590.10">
    <property type="entry name" value="glutathione-dependent formaldehyde- activating enzyme (gfa)"/>
    <property type="match status" value="1"/>
</dbReference>
<sequence>MTIKGGCLCGKVRYEVTGRLFDVSHCHCSMCRRQHGAAFSTYADFKPGDFRSMALT</sequence>